<dbReference type="EMBL" id="SJPU01000001">
    <property type="protein sequence ID" value="TWU18082.1"/>
    <property type="molecule type" value="Genomic_DNA"/>
</dbReference>
<dbReference type="AlphaFoldDB" id="A0A5C6C1Q7"/>
<dbReference type="EC" id="2.4.1.11" evidence="2"/>
<evidence type="ECO:0000313" key="2">
    <source>
        <dbReference type="EMBL" id="TWU18082.1"/>
    </source>
</evidence>
<protein>
    <submittedName>
        <fullName evidence="2">Glycogen synthase</fullName>
        <ecNumber evidence="2">2.4.1.11</ecNumber>
    </submittedName>
</protein>
<dbReference type="PANTHER" id="PTHR12526">
    <property type="entry name" value="GLYCOSYLTRANSFERASE"/>
    <property type="match status" value="1"/>
</dbReference>
<dbReference type="RefSeq" id="WP_146405140.1">
    <property type="nucleotide sequence ID" value="NZ_SJPU01000001.1"/>
</dbReference>
<name>A0A5C6C1Q7_9BACT</name>
<evidence type="ECO:0000259" key="1">
    <source>
        <dbReference type="Pfam" id="PF00534"/>
    </source>
</evidence>
<keyword evidence="2" id="KW-0808">Transferase</keyword>
<dbReference type="CDD" id="cd03801">
    <property type="entry name" value="GT4_PimA-like"/>
    <property type="match status" value="1"/>
</dbReference>
<keyword evidence="2" id="KW-0328">Glycosyltransferase</keyword>
<dbReference type="Proteomes" id="UP000319908">
    <property type="component" value="Unassembled WGS sequence"/>
</dbReference>
<sequence length="403" mass="44371">MSCRSLIGYLIPEFPGQTHSFFWREIEELSKLDIDVVLFSTRKPKDALATQDWAAEAKEKTGYLYPLDLADYGRAVIDCLVHPSVVSLVLLSSGGAITNRLRRLSLIPFASKLHRLTKAKGIKHVHVHSCANSAYIATLAKCFGSCKYSLTLHNPLGVYGEDQSLKWRRARFAIVITQKIYEEVCRELAGHLPPQVLIAPMGVDLPSFTRRTPYPVGETHPARIFSCCRLNRCKGIEDLLDAIVILRKSGIQVQLRIAGEDDDGGSGYRKILEAKIRDAQLQDSVELLGSLGHIAVRDELEAAHIFVLASHAEPLGVAFMEAMAMELPVIGTNAGGVPELIDHGDTGWLVEPRCPEGLAEAIASLASDPQRCMELGRNARLEIERNWTSQRSARAIAEALSTS</sequence>
<dbReference type="Pfam" id="PF00534">
    <property type="entry name" value="Glycos_transf_1"/>
    <property type="match status" value="1"/>
</dbReference>
<gene>
    <name evidence="2" type="ORF">Poly21_02370</name>
</gene>
<dbReference type="OrthoDB" id="9775208at2"/>
<dbReference type="GO" id="GO:0004373">
    <property type="term" value="F:alpha-1,4-glucan glucosyltransferase (UDP-glucose donor) activity"/>
    <property type="evidence" value="ECO:0007669"/>
    <property type="project" value="UniProtKB-EC"/>
</dbReference>
<evidence type="ECO:0000313" key="3">
    <source>
        <dbReference type="Proteomes" id="UP000319908"/>
    </source>
</evidence>
<comment type="caution">
    <text evidence="2">The sequence shown here is derived from an EMBL/GenBank/DDBJ whole genome shotgun (WGS) entry which is preliminary data.</text>
</comment>
<accession>A0A5C6C1Q7</accession>
<organism evidence="2 3">
    <name type="scientific">Allorhodopirellula heiligendammensis</name>
    <dbReference type="NCBI Taxonomy" id="2714739"/>
    <lineage>
        <taxon>Bacteria</taxon>
        <taxon>Pseudomonadati</taxon>
        <taxon>Planctomycetota</taxon>
        <taxon>Planctomycetia</taxon>
        <taxon>Pirellulales</taxon>
        <taxon>Pirellulaceae</taxon>
        <taxon>Allorhodopirellula</taxon>
    </lineage>
</organism>
<dbReference type="InterPro" id="IPR001296">
    <property type="entry name" value="Glyco_trans_1"/>
</dbReference>
<proteinExistence type="predicted"/>
<dbReference type="NCBIfam" id="NF041876">
    <property type="entry name" value="EPS_EpsE"/>
    <property type="match status" value="1"/>
</dbReference>
<dbReference type="SUPFAM" id="SSF53756">
    <property type="entry name" value="UDP-Glycosyltransferase/glycogen phosphorylase"/>
    <property type="match status" value="1"/>
</dbReference>
<keyword evidence="3" id="KW-1185">Reference proteome</keyword>
<dbReference type="Gene3D" id="3.40.50.2000">
    <property type="entry name" value="Glycogen Phosphorylase B"/>
    <property type="match status" value="2"/>
</dbReference>
<feature type="domain" description="Glycosyl transferase family 1" evidence="1">
    <location>
        <begin position="222"/>
        <end position="380"/>
    </location>
</feature>
<reference evidence="2 3" key="1">
    <citation type="journal article" date="2020" name="Antonie Van Leeuwenhoek">
        <title>Rhodopirellula heiligendammensis sp. nov., Rhodopirellula pilleata sp. nov., and Rhodopirellula solitaria sp. nov. isolated from natural or artificial marine surfaces in Northern Germany and California, USA, and emended description of the genus Rhodopirellula.</title>
        <authorList>
            <person name="Kallscheuer N."/>
            <person name="Wiegand S."/>
            <person name="Jogler M."/>
            <person name="Boedeker C."/>
            <person name="Peeters S.H."/>
            <person name="Rast P."/>
            <person name="Heuer A."/>
            <person name="Jetten M.S.M."/>
            <person name="Rohde M."/>
            <person name="Jogler C."/>
        </authorList>
    </citation>
    <scope>NUCLEOTIDE SEQUENCE [LARGE SCALE GENOMIC DNA]</scope>
    <source>
        <strain evidence="2 3">Poly21</strain>
    </source>
</reference>